<name>A0A917LCL3_9ACTN</name>
<reference evidence="2" key="2">
    <citation type="submission" date="2020-09" db="EMBL/GenBank/DDBJ databases">
        <authorList>
            <person name="Sun Q."/>
            <person name="Ohkuma M."/>
        </authorList>
    </citation>
    <scope>NUCLEOTIDE SEQUENCE</scope>
    <source>
        <strain evidence="2">JCM 3086</strain>
    </source>
</reference>
<feature type="region of interest" description="Disordered" evidence="1">
    <location>
        <begin position="1"/>
        <end position="24"/>
    </location>
</feature>
<evidence type="ECO:0000256" key="1">
    <source>
        <dbReference type="SAM" id="MobiDB-lite"/>
    </source>
</evidence>
<accession>A0A917LCL3</accession>
<protein>
    <submittedName>
        <fullName evidence="2">Uncharacterized protein</fullName>
    </submittedName>
</protein>
<keyword evidence="3" id="KW-1185">Reference proteome</keyword>
<dbReference type="Proteomes" id="UP000657574">
    <property type="component" value="Unassembled WGS sequence"/>
</dbReference>
<dbReference type="AlphaFoldDB" id="A0A917LCL3"/>
<evidence type="ECO:0000313" key="2">
    <source>
        <dbReference type="EMBL" id="GGJ58345.1"/>
    </source>
</evidence>
<evidence type="ECO:0000313" key="3">
    <source>
        <dbReference type="Proteomes" id="UP000657574"/>
    </source>
</evidence>
<gene>
    <name evidence="2" type="ORF">GCM10010121_081200</name>
</gene>
<comment type="caution">
    <text evidence="2">The sequence shown here is derived from an EMBL/GenBank/DDBJ whole genome shotgun (WGS) entry which is preliminary data.</text>
</comment>
<organism evidence="2 3">
    <name type="scientific">Streptomyces brasiliensis</name>
    <dbReference type="NCBI Taxonomy" id="1954"/>
    <lineage>
        <taxon>Bacteria</taxon>
        <taxon>Bacillati</taxon>
        <taxon>Actinomycetota</taxon>
        <taxon>Actinomycetes</taxon>
        <taxon>Kitasatosporales</taxon>
        <taxon>Streptomycetaceae</taxon>
        <taxon>Streptomyces</taxon>
    </lineage>
</organism>
<reference evidence="2" key="1">
    <citation type="journal article" date="2014" name="Int. J. Syst. Evol. Microbiol.">
        <title>Complete genome sequence of Corynebacterium casei LMG S-19264T (=DSM 44701T), isolated from a smear-ripened cheese.</title>
        <authorList>
            <consortium name="US DOE Joint Genome Institute (JGI-PGF)"/>
            <person name="Walter F."/>
            <person name="Albersmeier A."/>
            <person name="Kalinowski J."/>
            <person name="Ruckert C."/>
        </authorList>
    </citation>
    <scope>NUCLEOTIDE SEQUENCE</scope>
    <source>
        <strain evidence="2">JCM 3086</strain>
    </source>
</reference>
<proteinExistence type="predicted"/>
<dbReference type="EMBL" id="BMQA01000057">
    <property type="protein sequence ID" value="GGJ58345.1"/>
    <property type="molecule type" value="Genomic_DNA"/>
</dbReference>
<sequence length="63" mass="7125">MAVMPDDAGRRPVHLAKEQAPIHADESDFDHPKFFAELETQNKTMVLVAVFWMLSDPLSDRAT</sequence>